<gene>
    <name evidence="1" type="ORF">PQR03_16935</name>
</gene>
<evidence type="ECO:0000313" key="2">
    <source>
        <dbReference type="Proteomes" id="UP001629274"/>
    </source>
</evidence>
<keyword evidence="2" id="KW-1185">Reference proteome</keyword>
<evidence type="ECO:0000313" key="1">
    <source>
        <dbReference type="EMBL" id="MFM0239813.1"/>
    </source>
</evidence>
<accession>A0ABW9BJP6</accession>
<dbReference type="EMBL" id="JAQQDR010000006">
    <property type="protein sequence ID" value="MFM0239813.1"/>
    <property type="molecule type" value="Genomic_DNA"/>
</dbReference>
<name>A0ABW9BJP6_9BURK</name>
<reference evidence="1 2" key="1">
    <citation type="journal article" date="2024" name="Chem. Sci.">
        <title>Discovery of megapolipeptins by genome mining of a Burkholderiales bacteria collection.</title>
        <authorList>
            <person name="Paulo B.S."/>
            <person name="Recchia M.J.J."/>
            <person name="Lee S."/>
            <person name="Fergusson C.H."/>
            <person name="Romanowski S.B."/>
            <person name="Hernandez A."/>
            <person name="Krull N."/>
            <person name="Liu D.Y."/>
            <person name="Cavanagh H."/>
            <person name="Bos A."/>
            <person name="Gray C.A."/>
            <person name="Murphy B.T."/>
            <person name="Linington R.G."/>
            <person name="Eustaquio A.S."/>
        </authorList>
    </citation>
    <scope>NUCLEOTIDE SEQUENCE [LARGE SCALE GENOMIC DNA]</scope>
    <source>
        <strain evidence="1 2">RL17-351-BIE-A</strain>
    </source>
</reference>
<comment type="caution">
    <text evidence="1">The sequence shown here is derived from an EMBL/GenBank/DDBJ whole genome shotgun (WGS) entry which is preliminary data.</text>
</comment>
<proteinExistence type="predicted"/>
<organism evidence="1 2">
    <name type="scientific">Paraburkholderia phytofirmans</name>
    <dbReference type="NCBI Taxonomy" id="261302"/>
    <lineage>
        <taxon>Bacteria</taxon>
        <taxon>Pseudomonadati</taxon>
        <taxon>Pseudomonadota</taxon>
        <taxon>Betaproteobacteria</taxon>
        <taxon>Burkholderiales</taxon>
        <taxon>Burkholderiaceae</taxon>
        <taxon>Paraburkholderia</taxon>
    </lineage>
</organism>
<sequence length="83" mass="9466">MDFPEIPNLNFQVNEFEAMWKAMVRHLHVFVMHTVTTEIAGVNAMQNCLLNTCVLCVMKEMTRKTRAREAMPKAVRLVGMGAL</sequence>
<protein>
    <submittedName>
        <fullName evidence="1">Uncharacterized protein</fullName>
    </submittedName>
</protein>
<dbReference type="Proteomes" id="UP001629274">
    <property type="component" value="Unassembled WGS sequence"/>
</dbReference>